<dbReference type="OrthoDB" id="9934401at2759"/>
<dbReference type="InterPro" id="IPR031419">
    <property type="entry name" value="RAD51_interact"/>
</dbReference>
<organism evidence="2 3">
    <name type="scientific">Python bivittatus</name>
    <name type="common">Burmese python</name>
    <name type="synonym">Python molurus bivittatus</name>
    <dbReference type="NCBI Taxonomy" id="176946"/>
    <lineage>
        <taxon>Eukaryota</taxon>
        <taxon>Metazoa</taxon>
        <taxon>Chordata</taxon>
        <taxon>Craniata</taxon>
        <taxon>Vertebrata</taxon>
        <taxon>Euteleostomi</taxon>
        <taxon>Lepidosauria</taxon>
        <taxon>Squamata</taxon>
        <taxon>Bifurcata</taxon>
        <taxon>Unidentata</taxon>
        <taxon>Episquamata</taxon>
        <taxon>Toxicofera</taxon>
        <taxon>Serpentes</taxon>
        <taxon>Henophidia</taxon>
        <taxon>Pythonidae</taxon>
        <taxon>Python</taxon>
    </lineage>
</organism>
<proteinExistence type="predicted"/>
<dbReference type="AlphaFoldDB" id="A0A9F5N2I4"/>
<dbReference type="CTD" id="729475"/>
<evidence type="ECO:0000313" key="3">
    <source>
        <dbReference type="RefSeq" id="XP_025028312.1"/>
    </source>
</evidence>
<dbReference type="PANTHER" id="PTHR39229:SF1">
    <property type="entry name" value="RAD51-ASSOCIATED PROTEIN 2"/>
    <property type="match status" value="1"/>
</dbReference>
<name>A0A9F5N2I4_PYTBI</name>
<dbReference type="Proteomes" id="UP000695026">
    <property type="component" value="Unplaced"/>
</dbReference>
<dbReference type="OMA" id="CELYFKE"/>
<gene>
    <name evidence="3" type="primary">RAD51AP2</name>
</gene>
<evidence type="ECO:0000313" key="2">
    <source>
        <dbReference type="Proteomes" id="UP000695026"/>
    </source>
</evidence>
<dbReference type="GO" id="GO:0032991">
    <property type="term" value="C:protein-containing complex"/>
    <property type="evidence" value="ECO:0007669"/>
    <property type="project" value="TreeGrafter"/>
</dbReference>
<feature type="domain" description="RAD51 interacting motif" evidence="1">
    <location>
        <begin position="764"/>
        <end position="799"/>
    </location>
</feature>
<dbReference type="InterPro" id="IPR053355">
    <property type="entry name" value="RAD51-associated"/>
</dbReference>
<protein>
    <submittedName>
        <fullName evidence="3">RAD51-associated protein 2</fullName>
    </submittedName>
</protein>
<dbReference type="RefSeq" id="XP_025028312.1">
    <property type="nucleotide sequence ID" value="XM_025172544.1"/>
</dbReference>
<evidence type="ECO:0000259" key="1">
    <source>
        <dbReference type="Pfam" id="PF15696"/>
    </source>
</evidence>
<accession>A0A9F5N2I4</accession>
<reference evidence="3" key="1">
    <citation type="submission" date="2025-08" db="UniProtKB">
        <authorList>
            <consortium name="RefSeq"/>
        </authorList>
    </citation>
    <scope>IDENTIFICATION</scope>
    <source>
        <tissue evidence="3">Liver</tissue>
    </source>
</reference>
<keyword evidence="2" id="KW-1185">Reference proteome</keyword>
<dbReference type="GeneID" id="112541748"/>
<dbReference type="Pfam" id="PF15696">
    <property type="entry name" value="RAD51_interact"/>
    <property type="match status" value="1"/>
</dbReference>
<sequence length="800" mass="92211">MENSSLRTLLAAPEETEEPWPKKFKIDSNQVTFETGQQQLLEVHCEDTKSANKFLCFPKTSWNFNQHDLELKEKSSINLKTSVRQHANFKMYMNANLQSRLLGNIPYIGKWPPNSCTSIRNASCKFKKNNSDLIKLESLVSYAKESETVAKTANISKNNFRRNKVFQHRYTPYSRNCGNLNPKLTKGIALELFLQIKRTYHYSTVTENGTPVLNHIIQVNHQQTEKSNEEGTKKCLLSHTNIRKDDIFSLVCKEQVASQIILFNDQILPDKSFSIILWEKSLYIPETIHNLADNFRLLNYLSSIPIMFENKERMNKTQYGNHKHGQNNPCDFVDRKSHIDKYKKICLSSYSEEIEYISVLGNVIITDEKYSKGCIIADKRFTSNHFETLTYICVPLKLCTNCSSLLKQESKSKKSQYFRDSRWLKQVISDKLLPINSRRLLKHSLDINQYFTPDMFHNLCLNQNTAISVEAKENKTSMYGKRAKQSCFEFEKRKSVLQYQYQTTWISKVSKAPKAKKIRNVKFWGGKNILFTGTLMSQLVSVNQTAEDVNQRKNAIAQQSYINKSNQYQNLCELYFKEEPAKSANSVNKLTVASCSTKQKSFEDSREGHFSSETNRRDQFDLVLEELRMFNEISKENENSLSQAEINILEKEPLVLNCSDNIPDQVNRNIHQNSVISTTGITMSSASGIKQNSYKKSLFKHIQSGEHEIPHDYCSSSISDKELFCSSSEERAYCKQSFPWKPAFITQTLMKEGSYNLTTEKGNSLLSGIRRVQPLKTCCGPLRVGLSRKAKLKQLHPYLK</sequence>
<dbReference type="KEGG" id="pbi:112541748"/>
<dbReference type="PANTHER" id="PTHR39229">
    <property type="entry name" value="MCG1037962"/>
    <property type="match status" value="1"/>
</dbReference>